<evidence type="ECO:0000256" key="1">
    <source>
        <dbReference type="ARBA" id="ARBA00006930"/>
    </source>
</evidence>
<accession>A0A849AC58</accession>
<reference evidence="6 7" key="1">
    <citation type="submission" date="2020-05" db="EMBL/GenBank/DDBJ databases">
        <title>Nakamurella sp. DB0629 isolated from air conditioner.</title>
        <authorList>
            <person name="Kim D.H."/>
            <person name="Kim D.-U."/>
        </authorList>
    </citation>
    <scope>NUCLEOTIDE SEQUENCE [LARGE SCALE GENOMIC DNA]</scope>
    <source>
        <strain evidence="6 7">DB0629</strain>
    </source>
</reference>
<sequence length="1013" mass="106907">MRLHRLTLSAFGPYPGEVEVDFDALGEAGLFLLHGDTGVGKTSLLDAVAFALYGTVPGPRGQAKRLRCDAAEPHTRTVVTLELSLSGRRLLLTRSPEYLRPKTRGEGTTKQPAKATLTWLDEAPAGSTGSGGPAGLTGHREVGDAVLDLIGMSADQFFQVVLLPQGEFARFLRSDTAEREQLLERLFDTGRFADIEEAFASMRRESGQQLRRLSDELQRRRATLAEASTSDAAAEFGAEQLAALARTQQAAAQAAESASERAQQANKVAAAELAALTQRAELVRSKQQLLAQHRQLAGQADEIQAKRKALAGALAAVPVMQARATADGAASELQRAAAAERQAARRTEQLAARCGEDAAGWNGNDLLQAAEHADQFGRPPDAGELRRLAATGRELAGTLAAVVAEAGQQGDDERRRGELAAELAEAVDQITAGETTVGAVPGKLTELRDRLAAAEQAAAEVPGLKADVAAATAVADAADTLQRLQPQLADCGEQVRAAVDAHQHSRELRQQLTERRFAGMAAELAAALADGERCPVCGAGEHPHPARPSDDQVSSADVAAAQQQENAAAEQRTAQETRLAELQRRCAELTGTAAGLDSEQAVAARDAAAARVRAAVALAGQTGKRAKALQALEQRQLELQQHLHQLMSRRAALVTESHAIEDRLRDRAELLRRHARPFATVAERRQHVSDLAGAREQWAAAVDALHTAIGAATRTGQALKLSVEHAGFADLEAAAAAATAIDIDAATAQIRSFEDQQVAVAARLADPQLAEVDAGQRLDLAPVQLRAADAEKRAAAAIAAAETARRVQRRSATAIKAVTAALGALAPVAARDAELTALADVVAGRGQNARALSLRSYVLAARLRQVAEVAGQRLLRMSGQRYSFVHSAERESRGRSGGLGLDILDAHTGTVRPAKTLSGGESFLASLALALALADVVAAESGGQLLDTVFVDEGFGTLDAQTLDVVMDTLDDLRADGRTVGLVSHVDDLRQRIPTRLHVRRTPAGPAPVLQTS</sequence>
<dbReference type="Pfam" id="PF13558">
    <property type="entry name" value="SbcC_Walker_B"/>
    <property type="match status" value="1"/>
</dbReference>
<organism evidence="6 7">
    <name type="scientific">Nakamurella aerolata</name>
    <dbReference type="NCBI Taxonomy" id="1656892"/>
    <lineage>
        <taxon>Bacteria</taxon>
        <taxon>Bacillati</taxon>
        <taxon>Actinomycetota</taxon>
        <taxon>Actinomycetes</taxon>
        <taxon>Nakamurellales</taxon>
        <taxon>Nakamurellaceae</taxon>
        <taxon>Nakamurella</taxon>
    </lineage>
</organism>
<evidence type="ECO:0000259" key="5">
    <source>
        <dbReference type="Pfam" id="PF13476"/>
    </source>
</evidence>
<evidence type="ECO:0000256" key="3">
    <source>
        <dbReference type="ARBA" id="ARBA00013368"/>
    </source>
</evidence>
<dbReference type="SUPFAM" id="SSF52540">
    <property type="entry name" value="P-loop containing nucleoside triphosphate hydrolases"/>
    <property type="match status" value="1"/>
</dbReference>
<dbReference type="Pfam" id="PF13476">
    <property type="entry name" value="AAA_23"/>
    <property type="match status" value="1"/>
</dbReference>
<name>A0A849AC58_9ACTN</name>
<dbReference type="EMBL" id="JABEND010000014">
    <property type="protein sequence ID" value="NNG37507.1"/>
    <property type="molecule type" value="Genomic_DNA"/>
</dbReference>
<dbReference type="GO" id="GO:0006302">
    <property type="term" value="P:double-strand break repair"/>
    <property type="evidence" value="ECO:0007669"/>
    <property type="project" value="InterPro"/>
</dbReference>
<evidence type="ECO:0000313" key="7">
    <source>
        <dbReference type="Proteomes" id="UP000562984"/>
    </source>
</evidence>
<dbReference type="PANTHER" id="PTHR32114">
    <property type="entry name" value="ABC TRANSPORTER ABCH.3"/>
    <property type="match status" value="1"/>
</dbReference>
<dbReference type="RefSeq" id="WP_171201201.1">
    <property type="nucleotide sequence ID" value="NZ_JABEND010000014.1"/>
</dbReference>
<dbReference type="GO" id="GO:0016887">
    <property type="term" value="F:ATP hydrolysis activity"/>
    <property type="evidence" value="ECO:0007669"/>
    <property type="project" value="InterPro"/>
</dbReference>
<feature type="coiled-coil region" evidence="4">
    <location>
        <begin position="565"/>
        <end position="599"/>
    </location>
</feature>
<keyword evidence="4" id="KW-0175">Coiled coil</keyword>
<dbReference type="AlphaFoldDB" id="A0A849AC58"/>
<feature type="domain" description="Rad50/SbcC-type AAA" evidence="5">
    <location>
        <begin position="5"/>
        <end position="216"/>
    </location>
</feature>
<keyword evidence="7" id="KW-1185">Reference proteome</keyword>
<dbReference type="InterPro" id="IPR027417">
    <property type="entry name" value="P-loop_NTPase"/>
</dbReference>
<proteinExistence type="inferred from homology"/>
<protein>
    <recommendedName>
        <fullName evidence="3">Nuclease SbcCD subunit C</fullName>
    </recommendedName>
</protein>
<comment type="subunit">
    <text evidence="2">Heterodimer of SbcC and SbcD.</text>
</comment>
<dbReference type="InterPro" id="IPR038729">
    <property type="entry name" value="Rad50/SbcC_AAA"/>
</dbReference>
<comment type="similarity">
    <text evidence="1">Belongs to the SMC family. SbcC subfamily.</text>
</comment>
<dbReference type="PANTHER" id="PTHR32114:SF2">
    <property type="entry name" value="ABC TRANSPORTER ABCH.3"/>
    <property type="match status" value="1"/>
</dbReference>
<gene>
    <name evidence="6" type="ORF">HKD39_17745</name>
</gene>
<dbReference type="Proteomes" id="UP000562984">
    <property type="component" value="Unassembled WGS sequence"/>
</dbReference>
<evidence type="ECO:0000313" key="6">
    <source>
        <dbReference type="EMBL" id="NNG37507.1"/>
    </source>
</evidence>
<evidence type="ECO:0000256" key="4">
    <source>
        <dbReference type="SAM" id="Coils"/>
    </source>
</evidence>
<comment type="caution">
    <text evidence="6">The sequence shown here is derived from an EMBL/GenBank/DDBJ whole genome shotgun (WGS) entry which is preliminary data.</text>
</comment>
<feature type="coiled-coil region" evidence="4">
    <location>
        <begin position="259"/>
        <end position="306"/>
    </location>
</feature>
<evidence type="ECO:0000256" key="2">
    <source>
        <dbReference type="ARBA" id="ARBA00011322"/>
    </source>
</evidence>
<dbReference type="Gene3D" id="3.40.50.300">
    <property type="entry name" value="P-loop containing nucleotide triphosphate hydrolases"/>
    <property type="match status" value="2"/>
</dbReference>